<dbReference type="InterPro" id="IPR008476">
    <property type="entry name" value="PBDC1_metazoa/fungi"/>
</dbReference>
<comment type="caution">
    <text evidence="3">The sequence shown here is derived from an EMBL/GenBank/DDBJ whole genome shotgun (WGS) entry which is preliminary data.</text>
</comment>
<keyword evidence="1" id="KW-1133">Transmembrane helix</keyword>
<dbReference type="PANTHER" id="PTHR13410">
    <property type="entry name" value="PROTEIN PBDC1"/>
    <property type="match status" value="1"/>
</dbReference>
<dbReference type="Proteomes" id="UP001162162">
    <property type="component" value="Unassembled WGS sequence"/>
</dbReference>
<sequence length="193" mass="22333">MANKTKAKEKTATVAGTTTSSLDKIGLCVVITTGLSRIILIALICFLCVLGMVVLFILEIEAKQATHLTTVYCLLHNDRKRKCCGTTERIMDVLTRPAEEFENDQSIETMWAIKAYEHAEVYFNVNLVLRGSKYLKLTPVDDTIYRIFREEFPMLDIRLIKEDELKSTEEKAKWRPFCERFKNLVEDYSYERC</sequence>
<name>A0AAV8XQD2_9CUCU</name>
<evidence type="ECO:0000256" key="1">
    <source>
        <dbReference type="SAM" id="Phobius"/>
    </source>
</evidence>
<keyword evidence="4" id="KW-1185">Reference proteome</keyword>
<dbReference type="InterPro" id="IPR023139">
    <property type="entry name" value="PBDC1-like_dom_sf"/>
</dbReference>
<evidence type="ECO:0000313" key="3">
    <source>
        <dbReference type="EMBL" id="KAJ8941315.1"/>
    </source>
</evidence>
<dbReference type="Gene3D" id="1.10.3560.10">
    <property type="entry name" value="yst0336 like domain"/>
    <property type="match status" value="1"/>
</dbReference>
<keyword evidence="1" id="KW-0472">Membrane</keyword>
<reference evidence="3" key="1">
    <citation type="journal article" date="2023" name="Insect Mol. Biol.">
        <title>Genome sequencing provides insights into the evolution of gene families encoding plant cell wall-degrading enzymes in longhorned beetles.</title>
        <authorList>
            <person name="Shin N.R."/>
            <person name="Okamura Y."/>
            <person name="Kirsch R."/>
            <person name="Pauchet Y."/>
        </authorList>
    </citation>
    <scope>NUCLEOTIDE SEQUENCE</scope>
    <source>
        <strain evidence="3">AMC_N1</strain>
    </source>
</reference>
<keyword evidence="1" id="KW-0812">Transmembrane</keyword>
<gene>
    <name evidence="3" type="ORF">NQ318_017855</name>
</gene>
<dbReference type="Pfam" id="PF04669">
    <property type="entry name" value="PBDC1"/>
    <property type="match status" value="1"/>
</dbReference>
<dbReference type="GO" id="GO:0005737">
    <property type="term" value="C:cytoplasm"/>
    <property type="evidence" value="ECO:0007669"/>
    <property type="project" value="TreeGrafter"/>
</dbReference>
<evidence type="ECO:0000313" key="4">
    <source>
        <dbReference type="Proteomes" id="UP001162162"/>
    </source>
</evidence>
<dbReference type="AlphaFoldDB" id="A0AAV8XQD2"/>
<accession>A0AAV8XQD2</accession>
<feature type="transmembrane region" description="Helical" evidence="1">
    <location>
        <begin position="38"/>
        <end position="58"/>
    </location>
</feature>
<dbReference type="PANTHER" id="PTHR13410:SF9">
    <property type="entry name" value="PROTEIN PBDC1"/>
    <property type="match status" value="1"/>
</dbReference>
<dbReference type="EMBL" id="JAPWTK010000379">
    <property type="protein sequence ID" value="KAJ8941315.1"/>
    <property type="molecule type" value="Genomic_DNA"/>
</dbReference>
<protein>
    <recommendedName>
        <fullName evidence="2">Polysaccharide biosynthesis domain-containing protein</fullName>
    </recommendedName>
</protein>
<dbReference type="InterPro" id="IPR021148">
    <property type="entry name" value="Polysacc_synth_dom"/>
</dbReference>
<feature type="domain" description="Polysaccharide biosynthesis" evidence="2">
    <location>
        <begin position="107"/>
        <end position="190"/>
    </location>
</feature>
<organism evidence="3 4">
    <name type="scientific">Aromia moschata</name>
    <dbReference type="NCBI Taxonomy" id="1265417"/>
    <lineage>
        <taxon>Eukaryota</taxon>
        <taxon>Metazoa</taxon>
        <taxon>Ecdysozoa</taxon>
        <taxon>Arthropoda</taxon>
        <taxon>Hexapoda</taxon>
        <taxon>Insecta</taxon>
        <taxon>Pterygota</taxon>
        <taxon>Neoptera</taxon>
        <taxon>Endopterygota</taxon>
        <taxon>Coleoptera</taxon>
        <taxon>Polyphaga</taxon>
        <taxon>Cucujiformia</taxon>
        <taxon>Chrysomeloidea</taxon>
        <taxon>Cerambycidae</taxon>
        <taxon>Cerambycinae</taxon>
        <taxon>Callichromatini</taxon>
        <taxon>Aromia</taxon>
    </lineage>
</organism>
<proteinExistence type="predicted"/>
<evidence type="ECO:0000259" key="2">
    <source>
        <dbReference type="Pfam" id="PF04669"/>
    </source>
</evidence>